<dbReference type="EMBL" id="PDCK01000040">
    <property type="protein sequence ID" value="PRQ47198.1"/>
    <property type="molecule type" value="Genomic_DNA"/>
</dbReference>
<feature type="transmembrane region" description="Helical" evidence="3">
    <location>
        <begin position="39"/>
        <end position="57"/>
    </location>
</feature>
<dbReference type="PANTHER" id="PTHR15231">
    <property type="entry name" value="PHOSPHATIDYLINOSITOL N-ACETYLGLUCOSAMINYLTRANSFERASE SUBUNIT H"/>
    <property type="match status" value="1"/>
</dbReference>
<dbReference type="InterPro" id="IPR044215">
    <property type="entry name" value="PIG-H"/>
</dbReference>
<evidence type="ECO:0000313" key="5">
    <source>
        <dbReference type="EMBL" id="PRQ47198.1"/>
    </source>
</evidence>
<gene>
    <name evidence="5" type="ORF">RchiOBHm_Chr2g0097101</name>
</gene>
<evidence type="ECO:0000259" key="4">
    <source>
        <dbReference type="Pfam" id="PF10181"/>
    </source>
</evidence>
<comment type="caution">
    <text evidence="5">The sequence shown here is derived from an EMBL/GenBank/DDBJ whole genome shotgun (WGS) entry which is preliminary data.</text>
</comment>
<dbReference type="Gramene" id="PRQ47198">
    <property type="protein sequence ID" value="PRQ47198"/>
    <property type="gene ID" value="RchiOBHm_Chr2g0097101"/>
</dbReference>
<protein>
    <submittedName>
        <fullName evidence="5">Putative GPI-GlcNAc transferase complex, PIG-H component domain-containing protein</fullName>
    </submittedName>
</protein>
<dbReference type="Pfam" id="PF10181">
    <property type="entry name" value="PIG-H"/>
    <property type="match status" value="1"/>
</dbReference>
<dbReference type="OMA" id="EDVDIHH"/>
<accession>A0A2P6RL95</accession>
<sequence>MVGSCISNSRYTYIHGSKWPNEEVDVHQIIVKKSGAKGFLVYFFALIILANAFHLFLVKGGSVIILLWSFLLDAFLVKLLWKGVTKESVVVMPAFGVQLETHYKSGRVARRFVPIDKILKPVLLECVTPVTCYWSLSFIVHGEADLVLVFKELRPPMKMLAPIWKALCAATGSKESLDTCKEDR</sequence>
<dbReference type="GO" id="GO:0016740">
    <property type="term" value="F:transferase activity"/>
    <property type="evidence" value="ECO:0007669"/>
    <property type="project" value="UniProtKB-KW"/>
</dbReference>
<keyword evidence="3" id="KW-1133">Transmembrane helix</keyword>
<keyword evidence="3" id="KW-0472">Membrane</keyword>
<dbReference type="UniPathway" id="UPA00196"/>
<keyword evidence="5" id="KW-0808">Transferase</keyword>
<dbReference type="AlphaFoldDB" id="A0A2P6RL95"/>
<feature type="domain" description="Phosphatidylinositol N-acetylglucosaminyltransferase subunit H conserved" evidence="4">
    <location>
        <begin position="88"/>
        <end position="151"/>
    </location>
</feature>
<reference evidence="5 6" key="1">
    <citation type="journal article" date="2018" name="Nat. Genet.">
        <title>The Rosa genome provides new insights in the design of modern roses.</title>
        <authorList>
            <person name="Bendahmane M."/>
        </authorList>
    </citation>
    <scope>NUCLEOTIDE SEQUENCE [LARGE SCALE GENOMIC DNA]</scope>
    <source>
        <strain evidence="6">cv. Old Blush</strain>
    </source>
</reference>
<comment type="pathway">
    <text evidence="1">Glycolipid biosynthesis; glycosylphosphatidylinositol-anchor biosynthesis.</text>
</comment>
<feature type="transmembrane region" description="Helical" evidence="3">
    <location>
        <begin position="63"/>
        <end position="81"/>
    </location>
</feature>
<dbReference type="GO" id="GO:0000506">
    <property type="term" value="C:glycosylphosphatidylinositol-N-acetylglucosaminyltransferase (GPI-GnT) complex"/>
    <property type="evidence" value="ECO:0007669"/>
    <property type="project" value="InterPro"/>
</dbReference>
<keyword evidence="6" id="KW-1185">Reference proteome</keyword>
<proteinExistence type="inferred from homology"/>
<dbReference type="InterPro" id="IPR019328">
    <property type="entry name" value="PIGH-H_dom"/>
</dbReference>
<comment type="similarity">
    <text evidence="2">Belongs to the PIGH family.</text>
</comment>
<dbReference type="STRING" id="74649.A0A2P6RL95"/>
<keyword evidence="3" id="KW-0812">Transmembrane</keyword>
<dbReference type="PANTHER" id="PTHR15231:SF1">
    <property type="entry name" value="PHOSPHATIDYLINOSITOL N-ACETYLGLUCOSAMINYLTRANSFERASE SUBUNIT H"/>
    <property type="match status" value="1"/>
</dbReference>
<organism evidence="5 6">
    <name type="scientific">Rosa chinensis</name>
    <name type="common">China rose</name>
    <dbReference type="NCBI Taxonomy" id="74649"/>
    <lineage>
        <taxon>Eukaryota</taxon>
        <taxon>Viridiplantae</taxon>
        <taxon>Streptophyta</taxon>
        <taxon>Embryophyta</taxon>
        <taxon>Tracheophyta</taxon>
        <taxon>Spermatophyta</taxon>
        <taxon>Magnoliopsida</taxon>
        <taxon>eudicotyledons</taxon>
        <taxon>Gunneridae</taxon>
        <taxon>Pentapetalae</taxon>
        <taxon>rosids</taxon>
        <taxon>fabids</taxon>
        <taxon>Rosales</taxon>
        <taxon>Rosaceae</taxon>
        <taxon>Rosoideae</taxon>
        <taxon>Rosoideae incertae sedis</taxon>
        <taxon>Rosa</taxon>
    </lineage>
</organism>
<dbReference type="Proteomes" id="UP000238479">
    <property type="component" value="Chromosome 2"/>
</dbReference>
<evidence type="ECO:0000313" key="6">
    <source>
        <dbReference type="Proteomes" id="UP000238479"/>
    </source>
</evidence>
<dbReference type="OrthoDB" id="6256716at2759"/>
<evidence type="ECO:0000256" key="1">
    <source>
        <dbReference type="ARBA" id="ARBA00004687"/>
    </source>
</evidence>
<evidence type="ECO:0000256" key="2">
    <source>
        <dbReference type="ARBA" id="ARBA00009610"/>
    </source>
</evidence>
<dbReference type="GO" id="GO:0006506">
    <property type="term" value="P:GPI anchor biosynthetic process"/>
    <property type="evidence" value="ECO:0007669"/>
    <property type="project" value="UniProtKB-UniPathway"/>
</dbReference>
<name>A0A2P6RL95_ROSCH</name>
<evidence type="ECO:0000256" key="3">
    <source>
        <dbReference type="SAM" id="Phobius"/>
    </source>
</evidence>